<feature type="domain" description="DUF7577" evidence="2">
    <location>
        <begin position="75"/>
        <end position="98"/>
    </location>
</feature>
<keyword evidence="4" id="KW-1185">Reference proteome</keyword>
<keyword evidence="1" id="KW-0812">Transmembrane</keyword>
<dbReference type="EMBL" id="JAGGLC010000005">
    <property type="protein sequence ID" value="MBP1987992.1"/>
    <property type="molecule type" value="Genomic_DNA"/>
</dbReference>
<dbReference type="OrthoDB" id="185378at2157"/>
<keyword evidence="1" id="KW-0472">Membrane</keyword>
<dbReference type="Gene3D" id="2.30.30.380">
    <property type="entry name" value="Zn-finger domain of Sec23/24"/>
    <property type="match status" value="1"/>
</dbReference>
<dbReference type="AlphaFoldDB" id="A0A8T4H0A3"/>
<reference evidence="3" key="1">
    <citation type="submission" date="2021-03" db="EMBL/GenBank/DDBJ databases">
        <title>Genomic Encyclopedia of Type Strains, Phase IV (KMG-IV): sequencing the most valuable type-strain genomes for metagenomic binning, comparative biology and taxonomic classification.</title>
        <authorList>
            <person name="Goeker M."/>
        </authorList>
    </citation>
    <scope>NUCLEOTIDE SEQUENCE</scope>
    <source>
        <strain evidence="3">DSM 26232</strain>
    </source>
</reference>
<organism evidence="3 4">
    <name type="scientific">Halolamina salifodinae</name>
    <dbReference type="NCBI Taxonomy" id="1202767"/>
    <lineage>
        <taxon>Archaea</taxon>
        <taxon>Methanobacteriati</taxon>
        <taxon>Methanobacteriota</taxon>
        <taxon>Stenosarchaea group</taxon>
        <taxon>Halobacteria</taxon>
        <taxon>Halobacteriales</taxon>
        <taxon>Haloferacaceae</taxon>
    </lineage>
</organism>
<evidence type="ECO:0000259" key="2">
    <source>
        <dbReference type="Pfam" id="PF24463"/>
    </source>
</evidence>
<feature type="transmembrane region" description="Helical" evidence="1">
    <location>
        <begin position="6"/>
        <end position="25"/>
    </location>
</feature>
<dbReference type="RefSeq" id="WP_209492342.1">
    <property type="nucleotide sequence ID" value="NZ_JAGGLC010000005.1"/>
</dbReference>
<dbReference type="Proteomes" id="UP000823736">
    <property type="component" value="Unassembled WGS sequence"/>
</dbReference>
<comment type="caution">
    <text evidence="3">The sequence shown here is derived from an EMBL/GenBank/DDBJ whole genome shotgun (WGS) entry which is preliminary data.</text>
</comment>
<evidence type="ECO:0000313" key="4">
    <source>
        <dbReference type="Proteomes" id="UP000823736"/>
    </source>
</evidence>
<protein>
    <recommendedName>
        <fullName evidence="2">DUF7577 domain-containing protein</fullName>
    </recommendedName>
</protein>
<sequence length="98" mass="10860">MPDNALLWLLLVVPIAAQVPLLWFMMNRIEIDEAPDYTGAEIWGGEEDDGAAYRRELGDSGPATARTEAATDGKTRCQHCGTENDPAYRYCQGCARRL</sequence>
<dbReference type="Pfam" id="PF24463">
    <property type="entry name" value="DUF7577"/>
    <property type="match status" value="1"/>
</dbReference>
<evidence type="ECO:0000256" key="1">
    <source>
        <dbReference type="SAM" id="Phobius"/>
    </source>
</evidence>
<keyword evidence="1" id="KW-1133">Transmembrane helix</keyword>
<gene>
    <name evidence="3" type="ORF">J2753_002502</name>
</gene>
<proteinExistence type="predicted"/>
<accession>A0A8T4H0A3</accession>
<dbReference type="InterPro" id="IPR055999">
    <property type="entry name" value="DUF7577"/>
</dbReference>
<name>A0A8T4H0A3_9EURY</name>
<evidence type="ECO:0000313" key="3">
    <source>
        <dbReference type="EMBL" id="MBP1987992.1"/>
    </source>
</evidence>